<dbReference type="InterPro" id="IPR001650">
    <property type="entry name" value="Helicase_C-like"/>
</dbReference>
<feature type="domain" description="Helicase ATP-binding" evidence="3">
    <location>
        <begin position="140"/>
        <end position="276"/>
    </location>
</feature>
<sequence>MEKDIEQLRRLKNNKKFRDNFENLCLNRELSFDEIQFLLSCSILFFKLYDSDKRYTSYFKIGYYIILKYSFSYNKYQALYDISMQLGFYPLVEFILRKELLKLNTKNIIVDAFAYSLFKKGYEIRQGYVESLEQNNSRKKIISFEGNEIAYIAPTSYGKSSIVKDFIKINKPNKIAVIVPTKSLLIQTYLDLKELSGDYKLVLHDEMYSNENKFIGILTQERATRILNSNKKNYYDVLFVDEAHNIFKRDSRSFILARLLQLNYKRNNNQRIIYLSPLIGAVQNLKLKKTFQGEISVKKVNHDFKSFEAYYFNNNKSYFFNRFSGETYPIDLKIKYFDYITDNLKSKNFFYQNKPPIIELFAERLYYNLRDSKEDNSEIKKIISVLKKEVHKDFKLAKFLSKGVVYLHGKIPNIVKEYIESKYREIDEIKYLVANKVVLEGINMPIETIFITNNRVGKRNISYNDLINLIGRANRLNFIFNDKSLDRLISKIHFLDHEIFQGKRSMKSTMEKLNRENVKDIIENPIAESYNVEELNLANDETIKKQRLEDKKINDFSDFILEEPKNEFDKIKRYCIENSISNYFENLELAIQIIIENVKKYVFNENDKIVDIINEIFVNNQVDNITDFEISRLSEVKARNYYNNFIEVVQHMHLNQRIISTKEYFDKKAKTDDPYLFIGTSYGQLTSKEAGKKSKYDENTKKYDSKVYIDLSDSQVDLINIAIVKLKIEEDFIGYKITQLISFLHDFEIISRDYYLQIVYGTTNNSIIDLVRFGLSVSTISELKKDNQISNIELDKNGNLKAKNKKNFEIYLKTKPELFKFEIEKYLID</sequence>
<dbReference type="Gene3D" id="3.40.50.300">
    <property type="entry name" value="P-loop containing nucleotide triphosphate hydrolases"/>
    <property type="match status" value="2"/>
</dbReference>
<name>A0A1M6EGE0_9FLAO</name>
<accession>A0A1M6EGE0</accession>
<dbReference type="EMBL" id="FQZI01000003">
    <property type="protein sequence ID" value="SHI84587.1"/>
    <property type="molecule type" value="Genomic_DNA"/>
</dbReference>
<dbReference type="GO" id="GO:0005524">
    <property type="term" value="F:ATP binding"/>
    <property type="evidence" value="ECO:0007669"/>
    <property type="project" value="UniProtKB-KW"/>
</dbReference>
<keyword evidence="5" id="KW-0378">Hydrolase</keyword>
<evidence type="ECO:0000256" key="2">
    <source>
        <dbReference type="ARBA" id="ARBA00022840"/>
    </source>
</evidence>
<evidence type="ECO:0000259" key="4">
    <source>
        <dbReference type="PROSITE" id="PS51194"/>
    </source>
</evidence>
<dbReference type="InterPro" id="IPR027417">
    <property type="entry name" value="P-loop_NTPase"/>
</dbReference>
<keyword evidence="6" id="KW-1185">Reference proteome</keyword>
<dbReference type="PROSITE" id="PS51192">
    <property type="entry name" value="HELICASE_ATP_BIND_1"/>
    <property type="match status" value="1"/>
</dbReference>
<evidence type="ECO:0000256" key="1">
    <source>
        <dbReference type="ARBA" id="ARBA00022741"/>
    </source>
</evidence>
<organism evidence="5 6">
    <name type="scientific">Flavobacterium terrae</name>
    <dbReference type="NCBI Taxonomy" id="415425"/>
    <lineage>
        <taxon>Bacteria</taxon>
        <taxon>Pseudomonadati</taxon>
        <taxon>Bacteroidota</taxon>
        <taxon>Flavobacteriia</taxon>
        <taxon>Flavobacteriales</taxon>
        <taxon>Flavobacteriaceae</taxon>
        <taxon>Flavobacterium</taxon>
    </lineage>
</organism>
<dbReference type="SMART" id="SM00487">
    <property type="entry name" value="DEXDc"/>
    <property type="match status" value="1"/>
</dbReference>
<feature type="domain" description="Helicase C-terminal" evidence="4">
    <location>
        <begin position="361"/>
        <end position="526"/>
    </location>
</feature>
<protein>
    <submittedName>
        <fullName evidence="5">Helicase conserved C-terminal domain-containing protein</fullName>
    </submittedName>
</protein>
<evidence type="ECO:0000313" key="6">
    <source>
        <dbReference type="Proteomes" id="UP000184488"/>
    </source>
</evidence>
<dbReference type="RefSeq" id="WP_073310558.1">
    <property type="nucleotide sequence ID" value="NZ_FQZI01000003.1"/>
</dbReference>
<dbReference type="GO" id="GO:0003676">
    <property type="term" value="F:nucleic acid binding"/>
    <property type="evidence" value="ECO:0007669"/>
    <property type="project" value="InterPro"/>
</dbReference>
<dbReference type="OrthoDB" id="9815222at2"/>
<keyword evidence="5" id="KW-0347">Helicase</keyword>
<evidence type="ECO:0000259" key="3">
    <source>
        <dbReference type="PROSITE" id="PS51192"/>
    </source>
</evidence>
<keyword evidence="2" id="KW-0067">ATP-binding</keyword>
<keyword evidence="1" id="KW-0547">Nucleotide-binding</keyword>
<dbReference type="SMART" id="SM00490">
    <property type="entry name" value="HELICc"/>
    <property type="match status" value="1"/>
</dbReference>
<dbReference type="Pfam" id="PF00270">
    <property type="entry name" value="DEAD"/>
    <property type="match status" value="1"/>
</dbReference>
<dbReference type="SUPFAM" id="SSF52540">
    <property type="entry name" value="P-loop containing nucleoside triphosphate hydrolases"/>
    <property type="match status" value="1"/>
</dbReference>
<dbReference type="PROSITE" id="PS51194">
    <property type="entry name" value="HELICASE_CTER"/>
    <property type="match status" value="1"/>
</dbReference>
<proteinExistence type="predicted"/>
<dbReference type="InterPro" id="IPR011545">
    <property type="entry name" value="DEAD/DEAH_box_helicase_dom"/>
</dbReference>
<dbReference type="STRING" id="415425.SAMN05444363_1763"/>
<dbReference type="GO" id="GO:0004386">
    <property type="term" value="F:helicase activity"/>
    <property type="evidence" value="ECO:0007669"/>
    <property type="project" value="UniProtKB-KW"/>
</dbReference>
<dbReference type="Proteomes" id="UP000184488">
    <property type="component" value="Unassembled WGS sequence"/>
</dbReference>
<evidence type="ECO:0000313" key="5">
    <source>
        <dbReference type="EMBL" id="SHI84587.1"/>
    </source>
</evidence>
<dbReference type="InterPro" id="IPR014001">
    <property type="entry name" value="Helicase_ATP-bd"/>
</dbReference>
<gene>
    <name evidence="5" type="ORF">SAMN05444363_1763</name>
</gene>
<reference evidence="6" key="1">
    <citation type="submission" date="2016-11" db="EMBL/GenBank/DDBJ databases">
        <authorList>
            <person name="Varghese N."/>
            <person name="Submissions S."/>
        </authorList>
    </citation>
    <scope>NUCLEOTIDE SEQUENCE [LARGE SCALE GENOMIC DNA]</scope>
    <source>
        <strain evidence="6">DSM 18829</strain>
    </source>
</reference>
<dbReference type="AlphaFoldDB" id="A0A1M6EGE0"/>